<keyword evidence="1" id="KW-0614">Plasmid</keyword>
<dbReference type="Proteomes" id="UP000595070">
    <property type="component" value="Plasmid pLMG-23910-1"/>
</dbReference>
<sequence length="80" mass="9729">MLKKEFDEKIKSLGLTRQDFCNITGLAYSSVSNWNDNNKPIPIWVDSWIENYKYKKFYEITKEFFRDDFIKEFCKAKENK</sequence>
<accession>A0ABX6TUT4</accession>
<dbReference type="EMBL" id="CP063080">
    <property type="protein sequence ID" value="QOQ89810.1"/>
    <property type="molecule type" value="Genomic_DNA"/>
</dbReference>
<evidence type="ECO:0008006" key="3">
    <source>
        <dbReference type="Google" id="ProtNLM"/>
    </source>
</evidence>
<keyword evidence="2" id="KW-1185">Reference proteome</keyword>
<evidence type="ECO:0000313" key="1">
    <source>
        <dbReference type="EMBL" id="QOQ89810.1"/>
    </source>
</evidence>
<organism evidence="1 2">
    <name type="scientific">Campylobacter peloridis</name>
    <dbReference type="NCBI Taxonomy" id="488546"/>
    <lineage>
        <taxon>Bacteria</taxon>
        <taxon>Pseudomonadati</taxon>
        <taxon>Campylobacterota</taxon>
        <taxon>Epsilonproteobacteria</taxon>
        <taxon>Campylobacterales</taxon>
        <taxon>Campylobacteraceae</taxon>
        <taxon>Campylobacter</taxon>
    </lineage>
</organism>
<geneLocation type="plasmid" evidence="1 2">
    <name>pLMG-23910-1</name>
</geneLocation>
<protein>
    <recommendedName>
        <fullName evidence="3">XRE family transcriptional regulator</fullName>
    </recommendedName>
</protein>
<gene>
    <name evidence="1" type="ORF">IMC75_08410</name>
</gene>
<reference evidence="1 2" key="1">
    <citation type="submission" date="2020-10" db="EMBL/GenBank/DDBJ databases">
        <title>Campylobacter and Helicobacter PacBio genomes.</title>
        <authorList>
            <person name="Lane C."/>
        </authorList>
    </citation>
    <scope>NUCLEOTIDE SEQUENCE [LARGE SCALE GENOMIC DNA]</scope>
    <source>
        <strain evidence="1 2">2016D-0074</strain>
        <plasmid evidence="1 2">pLMG-23910-1</plasmid>
    </source>
</reference>
<name>A0ABX6TUT4_9BACT</name>
<proteinExistence type="predicted"/>
<evidence type="ECO:0000313" key="2">
    <source>
        <dbReference type="Proteomes" id="UP000595070"/>
    </source>
</evidence>